<organism>
    <name type="scientific">Serpula lacrymans var. lacrymans (strain S7.9)</name>
    <name type="common">Dry rot fungus</name>
    <dbReference type="NCBI Taxonomy" id="578457"/>
    <lineage>
        <taxon>Eukaryota</taxon>
        <taxon>Fungi</taxon>
        <taxon>Dikarya</taxon>
        <taxon>Basidiomycota</taxon>
        <taxon>Agaricomycotina</taxon>
        <taxon>Agaricomycetes</taxon>
        <taxon>Agaricomycetidae</taxon>
        <taxon>Boletales</taxon>
        <taxon>Coniophorineae</taxon>
        <taxon>Serpulaceae</taxon>
        <taxon>Serpula</taxon>
    </lineage>
</organism>
<dbReference type="KEGG" id="sla:SERLADRAFT_395033"/>
<proteinExistence type="predicted"/>
<name>F8P3W1_SERL9</name>
<gene>
    <name evidence="1" type="ORF">SERLADRAFT_395033</name>
</gene>
<reference evidence="1" key="1">
    <citation type="submission" date="2011-04" db="EMBL/GenBank/DDBJ databases">
        <title>Evolution of plant cell wall degrading machinery underlies the functional diversity of forest fungi.</title>
        <authorList>
            <consortium name="US DOE Joint Genome Institute (JGI-PGF)"/>
            <person name="Eastwood D.C."/>
            <person name="Floudas D."/>
            <person name="Binder M."/>
            <person name="Majcherczyk A."/>
            <person name="Schneider P."/>
            <person name="Aerts A."/>
            <person name="Asiegbu F.O."/>
            <person name="Baker S.E."/>
            <person name="Barry K."/>
            <person name="Bendiksby M."/>
            <person name="Blumentritt M."/>
            <person name="Coutinho P.M."/>
            <person name="Cullen D."/>
            <person name="Cullen D."/>
            <person name="Gathman A."/>
            <person name="Goodell B."/>
            <person name="Henrissat B."/>
            <person name="Ihrmark K."/>
            <person name="Kauserud H."/>
            <person name="Kohler A."/>
            <person name="LaButti K."/>
            <person name="Lapidus A."/>
            <person name="Lavin J.L."/>
            <person name="Lee Y.-H."/>
            <person name="Lindquist E."/>
            <person name="Lilly W."/>
            <person name="Lucas S."/>
            <person name="Morin E."/>
            <person name="Murat C."/>
            <person name="Oguiza J.A."/>
            <person name="Park J."/>
            <person name="Pisabarro A.G."/>
            <person name="Riley R."/>
            <person name="Rosling A."/>
            <person name="Salamov A."/>
            <person name="Schmidt O."/>
            <person name="Schmutz J."/>
            <person name="Skrede I."/>
            <person name="Stenlid J."/>
            <person name="Wiebenga A."/>
            <person name="Xie X."/>
            <person name="Kues U."/>
            <person name="Hibbett D.S."/>
            <person name="Hoffmeister D."/>
            <person name="Hogberg N."/>
            <person name="Martin F."/>
            <person name="Grigoriev I.V."/>
            <person name="Watkinson S.C."/>
        </authorList>
    </citation>
    <scope>NUCLEOTIDE SEQUENCE</scope>
    <source>
        <strain evidence="1">S7.9</strain>
    </source>
</reference>
<dbReference type="AlphaFoldDB" id="F8P3W1"/>
<dbReference type="EMBL" id="GL945437">
    <property type="protein sequence ID" value="EGO22210.1"/>
    <property type="molecule type" value="Genomic_DNA"/>
</dbReference>
<dbReference type="RefSeq" id="XP_007320748.1">
    <property type="nucleotide sequence ID" value="XM_007320686.1"/>
</dbReference>
<feature type="non-terminal residue" evidence="1">
    <location>
        <position position="1"/>
    </location>
</feature>
<evidence type="ECO:0000313" key="1">
    <source>
        <dbReference type="EMBL" id="EGO22210.1"/>
    </source>
</evidence>
<sequence length="82" mass="9121">KPKNLNSFLFLGLHHLSAIQKEGLKIWDASTNRFFMSMPFLALITADGPAMAYLNGPVGHNGKHSCRLYCGTWTLRAALCKK</sequence>
<protein>
    <submittedName>
        <fullName evidence="1">Uncharacterized protein</fullName>
    </submittedName>
</protein>
<dbReference type="Proteomes" id="UP000008064">
    <property type="component" value="Unassembled WGS sequence"/>
</dbReference>
<dbReference type="OrthoDB" id="2669721at2759"/>
<accession>F8P3W1</accession>
<dbReference type="GeneID" id="18811709"/>
<dbReference type="HOGENOM" id="CLU_148805_1_1_1"/>